<feature type="signal peptide" evidence="1">
    <location>
        <begin position="1"/>
        <end position="21"/>
    </location>
</feature>
<dbReference type="RefSeq" id="WP_214236355.1">
    <property type="nucleotide sequence ID" value="NZ_JABBFR010000004.1"/>
</dbReference>
<accession>A0ABS5SU53</accession>
<gene>
    <name evidence="2" type="ORF">HH682_04105</name>
</gene>
<keyword evidence="1" id="KW-0732">Signal</keyword>
<evidence type="ECO:0000256" key="1">
    <source>
        <dbReference type="SAM" id="SignalP"/>
    </source>
</evidence>
<comment type="caution">
    <text evidence="2">The sequence shown here is derived from an EMBL/GenBank/DDBJ whole genome shotgun (WGS) entry which is preliminary data.</text>
</comment>
<organism evidence="2 3">
    <name type="scientific">Rosenbergiella gaditana</name>
    <dbReference type="NCBI Taxonomy" id="2726987"/>
    <lineage>
        <taxon>Bacteria</taxon>
        <taxon>Pseudomonadati</taxon>
        <taxon>Pseudomonadota</taxon>
        <taxon>Gammaproteobacteria</taxon>
        <taxon>Enterobacterales</taxon>
        <taxon>Erwiniaceae</taxon>
        <taxon>Rosenbergiella</taxon>
    </lineage>
</organism>
<dbReference type="EMBL" id="JABBFR010000004">
    <property type="protein sequence ID" value="MBT0723638.1"/>
    <property type="molecule type" value="Genomic_DNA"/>
</dbReference>
<dbReference type="Proteomes" id="UP000790096">
    <property type="component" value="Unassembled WGS sequence"/>
</dbReference>
<evidence type="ECO:0000313" key="2">
    <source>
        <dbReference type="EMBL" id="MBT0723638.1"/>
    </source>
</evidence>
<proteinExistence type="predicted"/>
<feature type="chain" id="PRO_5045206274" evidence="1">
    <location>
        <begin position="22"/>
        <end position="117"/>
    </location>
</feature>
<name>A0ABS5SU53_9GAMM</name>
<protein>
    <submittedName>
        <fullName evidence="2">Uncharacterized protein</fullName>
    </submittedName>
</protein>
<sequence>MRKQLKSALFFLALTPLFASAKNSSNDCHSWPMNMAEVWLKNSGFIKIPDINESRTEVKLLSSEKKPHNLYTNIFKFVFYTKDHKKFEVITQNDASDDECSITEVNSYLVSHSSINY</sequence>
<evidence type="ECO:0000313" key="3">
    <source>
        <dbReference type="Proteomes" id="UP000790096"/>
    </source>
</evidence>
<keyword evidence="3" id="KW-1185">Reference proteome</keyword>
<reference evidence="2 3" key="1">
    <citation type="submission" date="2020-04" db="EMBL/GenBank/DDBJ databases">
        <title>Genome sequencing of Rosenbergiella species.</title>
        <authorList>
            <person name="Alvarez-Perez S."/>
            <person name="Lievens B."/>
        </authorList>
    </citation>
    <scope>NUCLEOTIDE SEQUENCE [LARGE SCALE GENOMIC DNA]</scope>
    <source>
        <strain evidence="2 3">S61</strain>
    </source>
</reference>